<dbReference type="AlphaFoldDB" id="A0A381ZFW4"/>
<evidence type="ECO:0000256" key="1">
    <source>
        <dbReference type="SAM" id="Phobius"/>
    </source>
</evidence>
<protein>
    <submittedName>
        <fullName evidence="2">Uncharacterized protein</fullName>
    </submittedName>
</protein>
<organism evidence="2">
    <name type="scientific">marine metagenome</name>
    <dbReference type="NCBI Taxonomy" id="408172"/>
    <lineage>
        <taxon>unclassified sequences</taxon>
        <taxon>metagenomes</taxon>
        <taxon>ecological metagenomes</taxon>
    </lineage>
</organism>
<feature type="non-terminal residue" evidence="2">
    <location>
        <position position="60"/>
    </location>
</feature>
<feature type="transmembrane region" description="Helical" evidence="1">
    <location>
        <begin position="6"/>
        <end position="24"/>
    </location>
</feature>
<evidence type="ECO:0000313" key="2">
    <source>
        <dbReference type="EMBL" id="SVA87871.1"/>
    </source>
</evidence>
<reference evidence="2" key="1">
    <citation type="submission" date="2018-05" db="EMBL/GenBank/DDBJ databases">
        <authorList>
            <person name="Lanie J.A."/>
            <person name="Ng W.-L."/>
            <person name="Kazmierczak K.M."/>
            <person name="Andrzejewski T.M."/>
            <person name="Davidsen T.M."/>
            <person name="Wayne K.J."/>
            <person name="Tettelin H."/>
            <person name="Glass J.I."/>
            <person name="Rusch D."/>
            <person name="Podicherti R."/>
            <person name="Tsui H.-C.T."/>
            <person name="Winkler M.E."/>
        </authorList>
    </citation>
    <scope>NUCLEOTIDE SEQUENCE</scope>
</reference>
<keyword evidence="1" id="KW-0472">Membrane</keyword>
<accession>A0A381ZFW4</accession>
<keyword evidence="1" id="KW-0812">Transmembrane</keyword>
<proteinExistence type="predicted"/>
<sequence length="60" mass="6691">MKRQLGYQLLVIAIIAIVAVWVITATQANLDRLGVSSGIDFLWRRAGFEISQTLIPYDAN</sequence>
<gene>
    <name evidence="2" type="ORF">METZ01_LOCUS140725</name>
</gene>
<keyword evidence="1" id="KW-1133">Transmembrane helix</keyword>
<dbReference type="EMBL" id="UINC01021079">
    <property type="protein sequence ID" value="SVA87871.1"/>
    <property type="molecule type" value="Genomic_DNA"/>
</dbReference>
<name>A0A381ZFW4_9ZZZZ</name>